<feature type="non-terminal residue" evidence="1">
    <location>
        <position position="92"/>
    </location>
</feature>
<name>A0A6H5G8A4_9HEMI</name>
<proteinExistence type="predicted"/>
<organism evidence="1 2">
    <name type="scientific">Nesidiocoris tenuis</name>
    <dbReference type="NCBI Taxonomy" id="355587"/>
    <lineage>
        <taxon>Eukaryota</taxon>
        <taxon>Metazoa</taxon>
        <taxon>Ecdysozoa</taxon>
        <taxon>Arthropoda</taxon>
        <taxon>Hexapoda</taxon>
        <taxon>Insecta</taxon>
        <taxon>Pterygota</taxon>
        <taxon>Neoptera</taxon>
        <taxon>Paraneoptera</taxon>
        <taxon>Hemiptera</taxon>
        <taxon>Heteroptera</taxon>
        <taxon>Panheteroptera</taxon>
        <taxon>Cimicomorpha</taxon>
        <taxon>Miridae</taxon>
        <taxon>Dicyphina</taxon>
        <taxon>Nesidiocoris</taxon>
    </lineage>
</organism>
<reference evidence="1 2" key="1">
    <citation type="submission" date="2020-02" db="EMBL/GenBank/DDBJ databases">
        <authorList>
            <person name="Ferguson B K."/>
        </authorList>
    </citation>
    <scope>NUCLEOTIDE SEQUENCE [LARGE SCALE GENOMIC DNA]</scope>
</reference>
<accession>A0A6H5G8A4</accession>
<evidence type="ECO:0000313" key="1">
    <source>
        <dbReference type="EMBL" id="CAA9999071.1"/>
    </source>
</evidence>
<dbReference type="EMBL" id="CADCXU010008168">
    <property type="protein sequence ID" value="CAA9999071.1"/>
    <property type="molecule type" value="Genomic_DNA"/>
</dbReference>
<keyword evidence="2" id="KW-1185">Reference proteome</keyword>
<protein>
    <submittedName>
        <fullName evidence="1">Uncharacterized protein</fullName>
    </submittedName>
</protein>
<evidence type="ECO:0000313" key="2">
    <source>
        <dbReference type="Proteomes" id="UP000479000"/>
    </source>
</evidence>
<gene>
    <name evidence="1" type="ORF">NTEN_LOCUS5354</name>
</gene>
<sequence length="92" mass="10674">MTIRNISMNEVLWFRRNCISQSINFFLVGERALILMLRVVCFKLKKKLSFQRSGRRAYRSDSRAVDKARWKISGLSKSAFLGVPYTNLLTGL</sequence>
<dbReference type="Proteomes" id="UP000479000">
    <property type="component" value="Unassembled WGS sequence"/>
</dbReference>
<dbReference type="AlphaFoldDB" id="A0A6H5G8A4"/>
<feature type="non-terminal residue" evidence="1">
    <location>
        <position position="1"/>
    </location>
</feature>